<comment type="caution">
    <text evidence="2">The sequence shown here is derived from an EMBL/GenBank/DDBJ whole genome shotgun (WGS) entry which is preliminary data.</text>
</comment>
<gene>
    <name evidence="2" type="ORF">DPMN_063058</name>
</gene>
<dbReference type="GO" id="GO:0005737">
    <property type="term" value="C:cytoplasm"/>
    <property type="evidence" value="ECO:0007669"/>
    <property type="project" value="TreeGrafter"/>
</dbReference>
<dbReference type="AlphaFoldDB" id="A0A9D4CAZ8"/>
<dbReference type="PROSITE" id="PS50143">
    <property type="entry name" value="BIR_REPEAT_2"/>
    <property type="match status" value="1"/>
</dbReference>
<feature type="compositionally biased region" description="Basic and acidic residues" evidence="1">
    <location>
        <begin position="1"/>
        <end position="10"/>
    </location>
</feature>
<dbReference type="Proteomes" id="UP000828390">
    <property type="component" value="Unassembled WGS sequence"/>
</dbReference>
<reference evidence="2" key="1">
    <citation type="journal article" date="2019" name="bioRxiv">
        <title>The Genome of the Zebra Mussel, Dreissena polymorpha: A Resource for Invasive Species Research.</title>
        <authorList>
            <person name="McCartney M.A."/>
            <person name="Auch B."/>
            <person name="Kono T."/>
            <person name="Mallez S."/>
            <person name="Zhang Y."/>
            <person name="Obille A."/>
            <person name="Becker A."/>
            <person name="Abrahante J.E."/>
            <person name="Garbe J."/>
            <person name="Badalamenti J.P."/>
            <person name="Herman A."/>
            <person name="Mangelson H."/>
            <person name="Liachko I."/>
            <person name="Sullivan S."/>
            <person name="Sone E.D."/>
            <person name="Koren S."/>
            <person name="Silverstein K.A.T."/>
            <person name="Beckman K.B."/>
            <person name="Gohl D.M."/>
        </authorList>
    </citation>
    <scope>NUCLEOTIDE SEQUENCE</scope>
    <source>
        <strain evidence="2">Duluth1</strain>
        <tissue evidence="2">Whole animal</tissue>
    </source>
</reference>
<evidence type="ECO:0000313" key="3">
    <source>
        <dbReference type="Proteomes" id="UP000828390"/>
    </source>
</evidence>
<dbReference type="Gene3D" id="1.10.1170.10">
    <property type="entry name" value="Inhibitor Of Apoptosis Protein (2mihbC-IAP-1), Chain A"/>
    <property type="match status" value="1"/>
</dbReference>
<feature type="region of interest" description="Disordered" evidence="1">
    <location>
        <begin position="1"/>
        <end position="23"/>
    </location>
</feature>
<sequence>MRVEIPEHKCTQQRNKTKTDVDHNSNEKRILKLILKDTSSVSISAPHICIVAPVTRNENREGELQADVLRKLYDVGERTLKSEPVPAQESMASELVRLCTFRTFPKEGKPDVGALAAADFYYASKNDEVIGYCCYKRIRNWSKSDDPSAVHIRISPECKLNTSNSEVNVTKAVTESV</sequence>
<proteinExistence type="predicted"/>
<dbReference type="SMART" id="SM00238">
    <property type="entry name" value="BIR"/>
    <property type="match status" value="1"/>
</dbReference>
<dbReference type="Pfam" id="PF00653">
    <property type="entry name" value="BIR"/>
    <property type="match status" value="1"/>
</dbReference>
<evidence type="ECO:0000313" key="2">
    <source>
        <dbReference type="EMBL" id="KAH3720164.1"/>
    </source>
</evidence>
<dbReference type="SUPFAM" id="SSF57924">
    <property type="entry name" value="Inhibitor of apoptosis (IAP) repeat"/>
    <property type="match status" value="1"/>
</dbReference>
<dbReference type="CDD" id="cd00022">
    <property type="entry name" value="BIR"/>
    <property type="match status" value="1"/>
</dbReference>
<dbReference type="GO" id="GO:0005634">
    <property type="term" value="C:nucleus"/>
    <property type="evidence" value="ECO:0007669"/>
    <property type="project" value="TreeGrafter"/>
</dbReference>
<dbReference type="PANTHER" id="PTHR10044:SF139">
    <property type="entry name" value="DEATH-ASSOCIATED INHIBITOR OF APOPTOSIS 2"/>
    <property type="match status" value="1"/>
</dbReference>
<organism evidence="2 3">
    <name type="scientific">Dreissena polymorpha</name>
    <name type="common">Zebra mussel</name>
    <name type="synonym">Mytilus polymorpha</name>
    <dbReference type="NCBI Taxonomy" id="45954"/>
    <lineage>
        <taxon>Eukaryota</taxon>
        <taxon>Metazoa</taxon>
        <taxon>Spiralia</taxon>
        <taxon>Lophotrochozoa</taxon>
        <taxon>Mollusca</taxon>
        <taxon>Bivalvia</taxon>
        <taxon>Autobranchia</taxon>
        <taxon>Heteroconchia</taxon>
        <taxon>Euheterodonta</taxon>
        <taxon>Imparidentia</taxon>
        <taxon>Neoheterodontei</taxon>
        <taxon>Myida</taxon>
        <taxon>Dreissenoidea</taxon>
        <taxon>Dreissenidae</taxon>
        <taxon>Dreissena</taxon>
    </lineage>
</organism>
<accession>A0A9D4CAZ8</accession>
<reference evidence="2" key="2">
    <citation type="submission" date="2020-11" db="EMBL/GenBank/DDBJ databases">
        <authorList>
            <person name="McCartney M.A."/>
            <person name="Auch B."/>
            <person name="Kono T."/>
            <person name="Mallez S."/>
            <person name="Becker A."/>
            <person name="Gohl D.M."/>
            <person name="Silverstein K.A.T."/>
            <person name="Koren S."/>
            <person name="Bechman K.B."/>
            <person name="Herman A."/>
            <person name="Abrahante J.E."/>
            <person name="Garbe J."/>
        </authorList>
    </citation>
    <scope>NUCLEOTIDE SEQUENCE</scope>
    <source>
        <strain evidence="2">Duluth1</strain>
        <tissue evidence="2">Whole animal</tissue>
    </source>
</reference>
<dbReference type="InterPro" id="IPR050784">
    <property type="entry name" value="IAP"/>
</dbReference>
<dbReference type="InterPro" id="IPR001370">
    <property type="entry name" value="BIR_rpt"/>
</dbReference>
<evidence type="ECO:0000256" key="1">
    <source>
        <dbReference type="SAM" id="MobiDB-lite"/>
    </source>
</evidence>
<protein>
    <submittedName>
        <fullName evidence="2">Uncharacterized protein</fullName>
    </submittedName>
</protein>
<dbReference type="PANTHER" id="PTHR10044">
    <property type="entry name" value="INHIBITOR OF APOPTOSIS"/>
    <property type="match status" value="1"/>
</dbReference>
<dbReference type="GO" id="GO:0051726">
    <property type="term" value="P:regulation of cell cycle"/>
    <property type="evidence" value="ECO:0007669"/>
    <property type="project" value="TreeGrafter"/>
</dbReference>
<name>A0A9D4CAZ8_DREPO</name>
<keyword evidence="3" id="KW-1185">Reference proteome</keyword>
<dbReference type="EMBL" id="JAIWYP010000013">
    <property type="protein sequence ID" value="KAH3720164.1"/>
    <property type="molecule type" value="Genomic_DNA"/>
</dbReference>